<dbReference type="GO" id="GO:0016020">
    <property type="term" value="C:membrane"/>
    <property type="evidence" value="ECO:0007669"/>
    <property type="project" value="GOC"/>
</dbReference>
<evidence type="ECO:0000259" key="2">
    <source>
        <dbReference type="Pfam" id="PF03372"/>
    </source>
</evidence>
<dbReference type="PANTHER" id="PTHR14859">
    <property type="entry name" value="CALCOFLUOR WHITE HYPERSENSITIVE PROTEIN PRECURSOR"/>
    <property type="match status" value="1"/>
</dbReference>
<feature type="domain" description="Endonuclease/exonuclease/phosphatase" evidence="2">
    <location>
        <begin position="31"/>
        <end position="246"/>
    </location>
</feature>
<keyword evidence="3" id="KW-0540">Nuclease</keyword>
<dbReference type="InterPro" id="IPR051916">
    <property type="entry name" value="GPI-anchor_lipid_remodeler"/>
</dbReference>
<dbReference type="Pfam" id="PF03372">
    <property type="entry name" value="Exo_endo_phos"/>
    <property type="match status" value="1"/>
</dbReference>
<comment type="caution">
    <text evidence="3">The sequence shown here is derived from an EMBL/GenBank/DDBJ whole genome shotgun (WGS) entry which is preliminary data.</text>
</comment>
<reference evidence="3" key="2">
    <citation type="journal article" date="2021" name="PeerJ">
        <title>Extensive microbial diversity within the chicken gut microbiome revealed by metagenomics and culture.</title>
        <authorList>
            <person name="Gilroy R."/>
            <person name="Ravi A."/>
            <person name="Getino M."/>
            <person name="Pursley I."/>
            <person name="Horton D.L."/>
            <person name="Alikhan N.F."/>
            <person name="Baker D."/>
            <person name="Gharbi K."/>
            <person name="Hall N."/>
            <person name="Watson M."/>
            <person name="Adriaenssens E.M."/>
            <person name="Foster-Nyarko E."/>
            <person name="Jarju S."/>
            <person name="Secka A."/>
            <person name="Antonio M."/>
            <person name="Oren A."/>
            <person name="Chaudhuri R.R."/>
            <person name="La Ragione R."/>
            <person name="Hildebrand F."/>
            <person name="Pallen M.J."/>
        </authorList>
    </citation>
    <scope>NUCLEOTIDE SEQUENCE</scope>
    <source>
        <strain evidence="3">CHK158-818</strain>
    </source>
</reference>
<feature type="chain" id="PRO_5038690762" evidence="1">
    <location>
        <begin position="23"/>
        <end position="261"/>
    </location>
</feature>
<evidence type="ECO:0000313" key="4">
    <source>
        <dbReference type="Proteomes" id="UP000824112"/>
    </source>
</evidence>
<dbReference type="AlphaFoldDB" id="A0A9D1M8N7"/>
<dbReference type="InterPro" id="IPR005135">
    <property type="entry name" value="Endo/exonuclease/phosphatase"/>
</dbReference>
<proteinExistence type="predicted"/>
<gene>
    <name evidence="3" type="ORF">IAB03_07525</name>
</gene>
<name>A0A9D1M8N7_9BACT</name>
<dbReference type="GO" id="GO:0006506">
    <property type="term" value="P:GPI anchor biosynthetic process"/>
    <property type="evidence" value="ECO:0007669"/>
    <property type="project" value="TreeGrafter"/>
</dbReference>
<evidence type="ECO:0000256" key="1">
    <source>
        <dbReference type="SAM" id="SignalP"/>
    </source>
</evidence>
<sequence>MKNLIWICCCICLLWAGGHAQAQESKKLRIMTYNLRFGELASMEELAAVISEQKPDIVAIQEVDIMTSRPGVDHQHGVNFITELGYYTKMFPLYGKTIPHAGGWYGIGILTKYPYISVEKTMLPRTGNNEPRALLAATVEVGEDTVVFACTHLDYTTSEARQKQVAVIKSALENLPYPVIVGGDFNATPDSWEIAEMFRPWMPFSNDDLTSPASNPNSKIDYLFGFPAENWKLISTKVITTQRSDHLPIVSDVELISPKKK</sequence>
<organism evidence="3 4">
    <name type="scientific">Candidatus Gallibacteroides avistercoris</name>
    <dbReference type="NCBI Taxonomy" id="2840833"/>
    <lineage>
        <taxon>Bacteria</taxon>
        <taxon>Pseudomonadati</taxon>
        <taxon>Bacteroidota</taxon>
        <taxon>Bacteroidia</taxon>
        <taxon>Bacteroidales</taxon>
        <taxon>Bacteroidaceae</taxon>
        <taxon>Bacteroidaceae incertae sedis</taxon>
        <taxon>Candidatus Gallibacteroides</taxon>
    </lineage>
</organism>
<evidence type="ECO:0000313" key="3">
    <source>
        <dbReference type="EMBL" id="HIU55635.1"/>
    </source>
</evidence>
<accession>A0A9D1M8N7</accession>
<dbReference type="PANTHER" id="PTHR14859:SF15">
    <property type="entry name" value="ENDONUCLEASE_EXONUCLEASE_PHOSPHATASE DOMAIN-CONTAINING PROTEIN"/>
    <property type="match status" value="1"/>
</dbReference>
<keyword evidence="3" id="KW-0378">Hydrolase</keyword>
<dbReference type="EMBL" id="DVNA01000169">
    <property type="protein sequence ID" value="HIU55635.1"/>
    <property type="molecule type" value="Genomic_DNA"/>
</dbReference>
<dbReference type="Proteomes" id="UP000824112">
    <property type="component" value="Unassembled WGS sequence"/>
</dbReference>
<dbReference type="InterPro" id="IPR036691">
    <property type="entry name" value="Endo/exonu/phosph_ase_sf"/>
</dbReference>
<dbReference type="SUPFAM" id="SSF56219">
    <property type="entry name" value="DNase I-like"/>
    <property type="match status" value="1"/>
</dbReference>
<keyword evidence="3" id="KW-0255">Endonuclease</keyword>
<keyword evidence="1" id="KW-0732">Signal</keyword>
<protein>
    <submittedName>
        <fullName evidence="3">Endonuclease/exonuclease/phosphatase family protein</fullName>
    </submittedName>
</protein>
<dbReference type="GO" id="GO:0004519">
    <property type="term" value="F:endonuclease activity"/>
    <property type="evidence" value="ECO:0007669"/>
    <property type="project" value="UniProtKB-KW"/>
</dbReference>
<reference evidence="3" key="1">
    <citation type="submission" date="2020-10" db="EMBL/GenBank/DDBJ databases">
        <authorList>
            <person name="Gilroy R."/>
        </authorList>
    </citation>
    <scope>NUCLEOTIDE SEQUENCE</scope>
    <source>
        <strain evidence="3">CHK158-818</strain>
    </source>
</reference>
<feature type="signal peptide" evidence="1">
    <location>
        <begin position="1"/>
        <end position="22"/>
    </location>
</feature>
<dbReference type="Gene3D" id="3.60.10.10">
    <property type="entry name" value="Endonuclease/exonuclease/phosphatase"/>
    <property type="match status" value="1"/>
</dbReference>